<keyword evidence="9" id="KW-1185">Reference proteome</keyword>
<dbReference type="PANTHER" id="PTHR33452:SF4">
    <property type="entry name" value="BLL4328 PROTEIN"/>
    <property type="match status" value="1"/>
</dbReference>
<protein>
    <recommendedName>
        <fullName evidence="10">DoxX family protein</fullName>
    </recommendedName>
</protein>
<keyword evidence="4 7" id="KW-0812">Transmembrane</keyword>
<comment type="subcellular location">
    <subcellularLocation>
        <location evidence="1">Cell membrane</location>
        <topology evidence="1">Multi-pass membrane protein</topology>
    </subcellularLocation>
</comment>
<evidence type="ECO:0000256" key="3">
    <source>
        <dbReference type="ARBA" id="ARBA00022475"/>
    </source>
</evidence>
<evidence type="ECO:0000256" key="1">
    <source>
        <dbReference type="ARBA" id="ARBA00004651"/>
    </source>
</evidence>
<dbReference type="AlphaFoldDB" id="A0AAJ3NQE9"/>
<organism evidence="8 9">
    <name type="scientific">Mycobacterium saskatchewanense</name>
    <dbReference type="NCBI Taxonomy" id="220927"/>
    <lineage>
        <taxon>Bacteria</taxon>
        <taxon>Bacillati</taxon>
        <taxon>Actinomycetota</taxon>
        <taxon>Actinomycetes</taxon>
        <taxon>Mycobacteriales</taxon>
        <taxon>Mycobacteriaceae</taxon>
        <taxon>Mycobacterium</taxon>
        <taxon>Mycobacterium simiae complex</taxon>
    </lineage>
</organism>
<evidence type="ECO:0000256" key="6">
    <source>
        <dbReference type="ARBA" id="ARBA00023136"/>
    </source>
</evidence>
<evidence type="ECO:0000256" key="7">
    <source>
        <dbReference type="SAM" id="Phobius"/>
    </source>
</evidence>
<dbReference type="EMBL" id="LQPR01000039">
    <property type="protein sequence ID" value="ORW70563.1"/>
    <property type="molecule type" value="Genomic_DNA"/>
</dbReference>
<keyword evidence="5 7" id="KW-1133">Transmembrane helix</keyword>
<evidence type="ECO:0000256" key="2">
    <source>
        <dbReference type="ARBA" id="ARBA00006679"/>
    </source>
</evidence>
<feature type="transmembrane region" description="Helical" evidence="7">
    <location>
        <begin position="20"/>
        <end position="41"/>
    </location>
</feature>
<dbReference type="Pfam" id="PF07681">
    <property type="entry name" value="DoxX"/>
    <property type="match status" value="1"/>
</dbReference>
<dbReference type="InterPro" id="IPR051907">
    <property type="entry name" value="DoxX-like_oxidoreductase"/>
</dbReference>
<accession>A0AAJ3NQE9</accession>
<proteinExistence type="inferred from homology"/>
<dbReference type="PANTHER" id="PTHR33452">
    <property type="entry name" value="OXIDOREDUCTASE CATD-RELATED"/>
    <property type="match status" value="1"/>
</dbReference>
<name>A0AAJ3NQE9_9MYCO</name>
<comment type="caution">
    <text evidence="8">The sequence shown here is derived from an EMBL/GenBank/DDBJ whole genome shotgun (WGS) entry which is preliminary data.</text>
</comment>
<dbReference type="Proteomes" id="UP000193387">
    <property type="component" value="Unassembled WGS sequence"/>
</dbReference>
<comment type="similarity">
    <text evidence="2">Belongs to the DoxX family.</text>
</comment>
<evidence type="ECO:0000256" key="5">
    <source>
        <dbReference type="ARBA" id="ARBA00022989"/>
    </source>
</evidence>
<dbReference type="GO" id="GO:0005886">
    <property type="term" value="C:plasma membrane"/>
    <property type="evidence" value="ECO:0007669"/>
    <property type="project" value="UniProtKB-SubCell"/>
</dbReference>
<dbReference type="InterPro" id="IPR032808">
    <property type="entry name" value="DoxX"/>
</dbReference>
<dbReference type="RefSeq" id="WP_085256558.1">
    <property type="nucleotide sequence ID" value="NZ_AP022573.1"/>
</dbReference>
<evidence type="ECO:0008006" key="10">
    <source>
        <dbReference type="Google" id="ProtNLM"/>
    </source>
</evidence>
<feature type="transmembrane region" description="Helical" evidence="7">
    <location>
        <begin position="115"/>
        <end position="135"/>
    </location>
</feature>
<evidence type="ECO:0000256" key="4">
    <source>
        <dbReference type="ARBA" id="ARBA00022692"/>
    </source>
</evidence>
<keyword evidence="3" id="KW-1003">Cell membrane</keyword>
<sequence>MTSRTVAMLLHDSYTPKILSLYRGVIGFLFSIHGTVTLFAWPIGTGMTGRGPAAAVGMWPDWWSGVIEIITGFLVMIGLFTRAAAFIASGTMAVAYFWQHQPHGLWPQGNNGERAVLYCFAFFLMVFTGGGAYGLDAKRRSLRRSTYPSGDDRTQNP</sequence>
<feature type="transmembrane region" description="Helical" evidence="7">
    <location>
        <begin position="62"/>
        <end position="95"/>
    </location>
</feature>
<gene>
    <name evidence="8" type="ORF">AWC23_17000</name>
</gene>
<evidence type="ECO:0000313" key="9">
    <source>
        <dbReference type="Proteomes" id="UP000193387"/>
    </source>
</evidence>
<reference evidence="8 9" key="1">
    <citation type="submission" date="2016-01" db="EMBL/GenBank/DDBJ databases">
        <title>The new phylogeny of the genus Mycobacterium.</title>
        <authorList>
            <person name="Tarcisio F."/>
            <person name="Conor M."/>
            <person name="Antonella G."/>
            <person name="Elisabetta G."/>
            <person name="Giulia F.S."/>
            <person name="Sara T."/>
            <person name="Anna F."/>
            <person name="Clotilde B."/>
            <person name="Roberto B."/>
            <person name="Veronica D.S."/>
            <person name="Fabio R."/>
            <person name="Monica P."/>
            <person name="Olivier J."/>
            <person name="Enrico T."/>
            <person name="Nicola S."/>
        </authorList>
    </citation>
    <scope>NUCLEOTIDE SEQUENCE [LARGE SCALE GENOMIC DNA]</scope>
    <source>
        <strain evidence="8 9">DSM 44616</strain>
    </source>
</reference>
<keyword evidence="6 7" id="KW-0472">Membrane</keyword>
<evidence type="ECO:0000313" key="8">
    <source>
        <dbReference type="EMBL" id="ORW70563.1"/>
    </source>
</evidence>